<gene>
    <name evidence="1" type="ORF">GWC95_09365</name>
</gene>
<dbReference type="RefSeq" id="WP_161818438.1">
    <property type="nucleotide sequence ID" value="NZ_JAACJS010000012.1"/>
</dbReference>
<evidence type="ECO:0000313" key="2">
    <source>
        <dbReference type="Proteomes" id="UP000753802"/>
    </source>
</evidence>
<keyword evidence="2" id="KW-1185">Reference proteome</keyword>
<dbReference type="EMBL" id="JAACJS010000012">
    <property type="protein sequence ID" value="NCI50130.1"/>
    <property type="molecule type" value="Genomic_DNA"/>
</dbReference>
<sequence>MKSELEDFISSNREAFDTRVPDPAVLERLQQKLQQQQTQISATKKEKAIVIPLKMARWAAAACVVLIGGAIFWITQKETPAVQTELATTNNPQAIAPAKISAPETTATVPAEKPAPVRMAAKKDNSQAIDEENSIRKNMLFAKLNNMESPSQRLTAASQLYHLKDGDTDIVDALVKTMNNDPSTNVRLAALDALSRFYREGYVKKKLVASLGKQTDPMVQIGLIELLTKMKERSILKQLDKMVNDGNTMQAVKDQAYTSIFTLRS</sequence>
<protein>
    <submittedName>
        <fullName evidence="1">HEAT repeat domain-containing protein</fullName>
    </submittedName>
</protein>
<reference evidence="1 2" key="1">
    <citation type="submission" date="2020-01" db="EMBL/GenBank/DDBJ databases">
        <title>Genome analysis.</title>
        <authorList>
            <person name="Wu S."/>
            <person name="Wang G."/>
        </authorList>
    </citation>
    <scope>NUCLEOTIDE SEQUENCE [LARGE SCALE GENOMIC DNA]</scope>
    <source>
        <strain evidence="1 2">SYL130</strain>
    </source>
</reference>
<organism evidence="1 2">
    <name type="scientific">Sediminibacterium roseum</name>
    <dbReference type="NCBI Taxonomy" id="1978412"/>
    <lineage>
        <taxon>Bacteria</taxon>
        <taxon>Pseudomonadati</taxon>
        <taxon>Bacteroidota</taxon>
        <taxon>Chitinophagia</taxon>
        <taxon>Chitinophagales</taxon>
        <taxon>Chitinophagaceae</taxon>
        <taxon>Sediminibacterium</taxon>
    </lineage>
</organism>
<dbReference type="InterPro" id="IPR016024">
    <property type="entry name" value="ARM-type_fold"/>
</dbReference>
<dbReference type="SUPFAM" id="SSF48371">
    <property type="entry name" value="ARM repeat"/>
    <property type="match status" value="1"/>
</dbReference>
<accession>A0ABW9ZUH3</accession>
<dbReference type="Proteomes" id="UP000753802">
    <property type="component" value="Unassembled WGS sequence"/>
</dbReference>
<comment type="caution">
    <text evidence="1">The sequence shown here is derived from an EMBL/GenBank/DDBJ whole genome shotgun (WGS) entry which is preliminary data.</text>
</comment>
<name>A0ABW9ZUH3_9BACT</name>
<dbReference type="Gene3D" id="1.25.10.10">
    <property type="entry name" value="Leucine-rich Repeat Variant"/>
    <property type="match status" value="1"/>
</dbReference>
<evidence type="ECO:0000313" key="1">
    <source>
        <dbReference type="EMBL" id="NCI50130.1"/>
    </source>
</evidence>
<dbReference type="InterPro" id="IPR011989">
    <property type="entry name" value="ARM-like"/>
</dbReference>
<proteinExistence type="predicted"/>